<evidence type="ECO:0000313" key="1">
    <source>
        <dbReference type="EMBL" id="SFJ75029.1"/>
    </source>
</evidence>
<dbReference type="Proteomes" id="UP000198924">
    <property type="component" value="Unassembled WGS sequence"/>
</dbReference>
<name>A0A1I3TXJ8_9GAMM</name>
<gene>
    <name evidence="1" type="ORF">SAMN04488079_10161</name>
</gene>
<evidence type="ECO:0000313" key="2">
    <source>
        <dbReference type="Proteomes" id="UP000198924"/>
    </source>
</evidence>
<organism evidence="1 2">
    <name type="scientific">Methylophaga sulfidovorans</name>
    <dbReference type="NCBI Taxonomy" id="45496"/>
    <lineage>
        <taxon>Bacteria</taxon>
        <taxon>Pseudomonadati</taxon>
        <taxon>Pseudomonadota</taxon>
        <taxon>Gammaproteobacteria</taxon>
        <taxon>Thiotrichales</taxon>
        <taxon>Piscirickettsiaceae</taxon>
        <taxon>Methylophaga</taxon>
    </lineage>
</organism>
<dbReference type="EMBL" id="FOSH01000001">
    <property type="protein sequence ID" value="SFJ75029.1"/>
    <property type="molecule type" value="Genomic_DNA"/>
</dbReference>
<keyword evidence="2" id="KW-1185">Reference proteome</keyword>
<sequence>MLWASGNDWDREWIQQLVALLVGHGAFTLYPALSQCDNAAERLTRWLTHQLPRVKQAHLGCPIHQWLNSIGAQVIVEKWHSPEHWPNLYWLPLPEIDGHAQGGLVLLPAHLLPTDRNGTSQTNTLQANTPANACIFWCISPLSKTGKRATLHPKQQNRAFCLPSSPEQIGKSCTGLLLRGLKKERQKRNANVISHQINLALLHHLCGPENDVWIKASVGTLNNEGTNSKILGECYCLSKALSLSATNNC</sequence>
<accession>A0A1I3TXJ8</accession>
<reference evidence="2" key="1">
    <citation type="submission" date="2016-10" db="EMBL/GenBank/DDBJ databases">
        <authorList>
            <person name="Varghese N."/>
            <person name="Submissions S."/>
        </authorList>
    </citation>
    <scope>NUCLEOTIDE SEQUENCE [LARGE SCALE GENOMIC DNA]</scope>
    <source>
        <strain evidence="2">DSM 11578</strain>
    </source>
</reference>
<proteinExistence type="predicted"/>
<dbReference type="AlphaFoldDB" id="A0A1I3TXJ8"/>
<protein>
    <submittedName>
        <fullName evidence="1">Uncharacterized protein</fullName>
    </submittedName>
</protein>